<dbReference type="EC" id="3.6.1.9" evidence="4"/>
<dbReference type="PANTHER" id="PTHR43213:SF5">
    <property type="entry name" value="BIFUNCTIONAL DTTP_UTP PYROPHOSPHATASE_METHYLTRANSFERASE PROTEIN-RELATED"/>
    <property type="match status" value="1"/>
</dbReference>
<comment type="cofactor">
    <cofactor evidence="1 4">
        <name>a divalent metal cation</name>
        <dbReference type="ChEBI" id="CHEBI:60240"/>
    </cofactor>
</comment>
<comment type="function">
    <text evidence="4">Nucleoside triphosphate pyrophosphatase that hydrolyzes dTTP and UTP. May have a dual role in cell division arrest and in preventing the incorporation of modified nucleotides into cellular nucleic acids.</text>
</comment>
<dbReference type="PIRSF" id="PIRSF006305">
    <property type="entry name" value="Maf"/>
    <property type="match status" value="1"/>
</dbReference>
<dbReference type="EMBL" id="JAGSSV010000002">
    <property type="protein sequence ID" value="MBR7887958.1"/>
    <property type="molecule type" value="Genomic_DNA"/>
</dbReference>
<dbReference type="HAMAP" id="MF_00528">
    <property type="entry name" value="Maf"/>
    <property type="match status" value="1"/>
</dbReference>
<evidence type="ECO:0000313" key="6">
    <source>
        <dbReference type="Proteomes" id="UP000679722"/>
    </source>
</evidence>
<evidence type="ECO:0000256" key="3">
    <source>
        <dbReference type="ARBA" id="ARBA00023080"/>
    </source>
</evidence>
<reference evidence="5 6" key="1">
    <citation type="submission" date="2021-04" db="EMBL/GenBank/DDBJ databases">
        <authorList>
            <person name="Sun C."/>
        </authorList>
    </citation>
    <scope>NUCLEOTIDE SEQUENCE [LARGE SCALE GENOMIC DNA]</scope>
    <source>
        <strain evidence="5 6">A79</strain>
    </source>
</reference>
<accession>A0ABS5H996</accession>
<comment type="subcellular location">
    <subcellularLocation>
        <location evidence="4">Cytoplasm</location>
    </subcellularLocation>
</comment>
<comment type="similarity">
    <text evidence="4">Belongs to the Maf family. YhdE subfamily.</text>
</comment>
<dbReference type="SUPFAM" id="SSF52972">
    <property type="entry name" value="ITPase-like"/>
    <property type="match status" value="1"/>
</dbReference>
<name>A0ABS5H996_9GAMM</name>
<dbReference type="NCBIfam" id="TIGR00172">
    <property type="entry name" value="maf"/>
    <property type="match status" value="1"/>
</dbReference>
<feature type="site" description="Important for substrate specificity" evidence="4">
    <location>
        <position position="161"/>
    </location>
</feature>
<comment type="catalytic activity">
    <reaction evidence="4">
        <text>dTTP + H2O = dTMP + diphosphate + H(+)</text>
        <dbReference type="Rhea" id="RHEA:28534"/>
        <dbReference type="ChEBI" id="CHEBI:15377"/>
        <dbReference type="ChEBI" id="CHEBI:15378"/>
        <dbReference type="ChEBI" id="CHEBI:33019"/>
        <dbReference type="ChEBI" id="CHEBI:37568"/>
        <dbReference type="ChEBI" id="CHEBI:63528"/>
        <dbReference type="EC" id="3.6.1.9"/>
    </reaction>
</comment>
<evidence type="ECO:0000313" key="5">
    <source>
        <dbReference type="EMBL" id="MBR7887958.1"/>
    </source>
</evidence>
<feature type="active site" description="Proton acceptor" evidence="4">
    <location>
        <position position="76"/>
    </location>
</feature>
<dbReference type="CDD" id="cd00555">
    <property type="entry name" value="Maf"/>
    <property type="match status" value="1"/>
</dbReference>
<sequence>MLVLASASPRRKELLGTLVVSFQVLPANIDETPYEQEAPADYVVRMAKEKAQASIHKYQQQAADLQDKAAIFIASDTSVVIDGNILGKPASLDEAKVMLRQLSGRSHQVLTSLCISNLEQDHLVAKCVSSDVCFRDISDVEIEHYWRSGEPQDKAGSYAIQGLGAVFVRSMSGSYSAIVGLPLFETSQILSQFGIHSLEVLSP</sequence>
<dbReference type="Pfam" id="PF02545">
    <property type="entry name" value="Maf"/>
    <property type="match status" value="1"/>
</dbReference>
<dbReference type="InterPro" id="IPR003697">
    <property type="entry name" value="Maf-like"/>
</dbReference>
<proteinExistence type="inferred from homology"/>
<protein>
    <recommendedName>
        <fullName evidence="4">dTTP/UTP pyrophosphatase</fullName>
        <shortName evidence="4">dTTPase/UTPase</shortName>
        <ecNumber evidence="4">3.6.1.9</ecNumber>
    </recommendedName>
    <alternativeName>
        <fullName evidence="4">Nucleoside triphosphate pyrophosphatase</fullName>
    </alternativeName>
    <alternativeName>
        <fullName evidence="4">Nucleotide pyrophosphatase</fullName>
        <shortName evidence="4">Nucleotide PPase</shortName>
    </alternativeName>
</protein>
<comment type="caution">
    <text evidence="5">The sequence shown here is derived from an EMBL/GenBank/DDBJ whole genome shotgun (WGS) entry which is preliminary data.</text>
</comment>
<keyword evidence="3 4" id="KW-0546">Nucleotide metabolism</keyword>
<feature type="site" description="Important for substrate specificity" evidence="4">
    <location>
        <position position="10"/>
    </location>
</feature>
<dbReference type="Proteomes" id="UP000679722">
    <property type="component" value="Unassembled WGS sequence"/>
</dbReference>
<feature type="site" description="Important for substrate specificity" evidence="4">
    <location>
        <position position="77"/>
    </location>
</feature>
<keyword evidence="4" id="KW-0963">Cytoplasm</keyword>
<evidence type="ECO:0000256" key="4">
    <source>
        <dbReference type="HAMAP-Rule" id="MF_00528"/>
    </source>
</evidence>
<comment type="caution">
    <text evidence="4">Lacks conserved residue(s) required for the propagation of feature annotation.</text>
</comment>
<gene>
    <name evidence="5" type="primary">maf</name>
    <name evidence="5" type="ORF">J9B83_03310</name>
</gene>
<evidence type="ECO:0000256" key="2">
    <source>
        <dbReference type="ARBA" id="ARBA00022801"/>
    </source>
</evidence>
<keyword evidence="6" id="KW-1185">Reference proteome</keyword>
<dbReference type="InterPro" id="IPR029001">
    <property type="entry name" value="ITPase-like_fam"/>
</dbReference>
<reference evidence="6" key="2">
    <citation type="submission" date="2023-07" db="EMBL/GenBank/DDBJ databases">
        <title>Marinomonas vulgaris A79, complete genome.</title>
        <authorList>
            <person name="Ying J.-J."/>
        </authorList>
    </citation>
    <scope>NUCLEOTIDE SEQUENCE [LARGE SCALE GENOMIC DNA]</scope>
    <source>
        <strain evidence="6">A79</strain>
    </source>
</reference>
<comment type="catalytic activity">
    <reaction evidence="4">
        <text>UTP + H2O = UMP + diphosphate + H(+)</text>
        <dbReference type="Rhea" id="RHEA:29395"/>
        <dbReference type="ChEBI" id="CHEBI:15377"/>
        <dbReference type="ChEBI" id="CHEBI:15378"/>
        <dbReference type="ChEBI" id="CHEBI:33019"/>
        <dbReference type="ChEBI" id="CHEBI:46398"/>
        <dbReference type="ChEBI" id="CHEBI:57865"/>
        <dbReference type="EC" id="3.6.1.9"/>
    </reaction>
</comment>
<dbReference type="RefSeq" id="WP_211535306.1">
    <property type="nucleotide sequence ID" value="NZ_JAGSSV010000002.1"/>
</dbReference>
<dbReference type="Gene3D" id="3.90.950.10">
    <property type="match status" value="1"/>
</dbReference>
<keyword evidence="2 4" id="KW-0378">Hydrolase</keyword>
<evidence type="ECO:0000256" key="1">
    <source>
        <dbReference type="ARBA" id="ARBA00001968"/>
    </source>
</evidence>
<dbReference type="PANTHER" id="PTHR43213">
    <property type="entry name" value="BIFUNCTIONAL DTTP/UTP PYROPHOSPHATASE/METHYLTRANSFERASE PROTEIN-RELATED"/>
    <property type="match status" value="1"/>
</dbReference>
<organism evidence="5 6">
    <name type="scientific">Marinomonas vulgaris</name>
    <dbReference type="NCBI Taxonomy" id="2823372"/>
    <lineage>
        <taxon>Bacteria</taxon>
        <taxon>Pseudomonadati</taxon>
        <taxon>Pseudomonadota</taxon>
        <taxon>Gammaproteobacteria</taxon>
        <taxon>Oceanospirillales</taxon>
        <taxon>Oceanospirillaceae</taxon>
        <taxon>Marinomonas</taxon>
    </lineage>
</organism>